<dbReference type="EMBL" id="CM026425">
    <property type="protein sequence ID" value="KAG0576393.1"/>
    <property type="molecule type" value="Genomic_DNA"/>
</dbReference>
<accession>A0A8T0I157</accession>
<gene>
    <name evidence="1" type="ORF">KC19_5G076800</name>
</gene>
<keyword evidence="2" id="KW-1185">Reference proteome</keyword>
<comment type="caution">
    <text evidence="1">The sequence shown here is derived from an EMBL/GenBank/DDBJ whole genome shotgun (WGS) entry which is preliminary data.</text>
</comment>
<proteinExistence type="predicted"/>
<dbReference type="AlphaFoldDB" id="A0A8T0I157"/>
<protein>
    <submittedName>
        <fullName evidence="1">Uncharacterized protein</fullName>
    </submittedName>
</protein>
<sequence>MTLSTYDIFDRGTPILDIPILEYQYSYPGFITSFTSTRCLRTYLNFLNGVRKGIGRAVKDTFFRCGRAGYTSSLLSGEELFLASCLVRHAEG</sequence>
<evidence type="ECO:0000313" key="1">
    <source>
        <dbReference type="EMBL" id="KAG0576393.1"/>
    </source>
</evidence>
<evidence type="ECO:0000313" key="2">
    <source>
        <dbReference type="Proteomes" id="UP000822688"/>
    </source>
</evidence>
<reference evidence="1" key="1">
    <citation type="submission" date="2020-06" db="EMBL/GenBank/DDBJ databases">
        <title>WGS assembly of Ceratodon purpureus strain R40.</title>
        <authorList>
            <person name="Carey S.B."/>
            <person name="Jenkins J."/>
            <person name="Shu S."/>
            <person name="Lovell J.T."/>
            <person name="Sreedasyam A."/>
            <person name="Maumus F."/>
            <person name="Tiley G.P."/>
            <person name="Fernandez-Pozo N."/>
            <person name="Barry K."/>
            <person name="Chen C."/>
            <person name="Wang M."/>
            <person name="Lipzen A."/>
            <person name="Daum C."/>
            <person name="Saski C.A."/>
            <person name="Payton A.C."/>
            <person name="Mcbreen J.C."/>
            <person name="Conrad R.E."/>
            <person name="Kollar L.M."/>
            <person name="Olsson S."/>
            <person name="Huttunen S."/>
            <person name="Landis J.B."/>
            <person name="Wickett N.J."/>
            <person name="Johnson M.G."/>
            <person name="Rensing S.A."/>
            <person name="Grimwood J."/>
            <person name="Schmutz J."/>
            <person name="Mcdaniel S.F."/>
        </authorList>
    </citation>
    <scope>NUCLEOTIDE SEQUENCE</scope>
    <source>
        <strain evidence="1">R40</strain>
    </source>
</reference>
<organism evidence="1 2">
    <name type="scientific">Ceratodon purpureus</name>
    <name type="common">Fire moss</name>
    <name type="synonym">Dicranum purpureum</name>
    <dbReference type="NCBI Taxonomy" id="3225"/>
    <lineage>
        <taxon>Eukaryota</taxon>
        <taxon>Viridiplantae</taxon>
        <taxon>Streptophyta</taxon>
        <taxon>Embryophyta</taxon>
        <taxon>Bryophyta</taxon>
        <taxon>Bryophytina</taxon>
        <taxon>Bryopsida</taxon>
        <taxon>Dicranidae</taxon>
        <taxon>Pseudoditrichales</taxon>
        <taxon>Ditrichaceae</taxon>
        <taxon>Ceratodon</taxon>
    </lineage>
</organism>
<name>A0A8T0I157_CERPU</name>
<dbReference type="Proteomes" id="UP000822688">
    <property type="component" value="Chromosome 5"/>
</dbReference>